<sequence length="231" mass="24083">MARSVLVTGGNRGIGLAIARELAAAGDAVAVTYRSGEPPEGLFGVRCDVTSMADVEAAFDKVEAEQGPVEVLVSNAGITKDTLLAMMKEETFTDVVDANLTGAYRVTKRAIRPMMRLKRGRIILISSVIGLLGQAGQANYAASKAGLIGFARSLAREYGSRGITVNVVSPGFVATDMTAELDTEAIVKNIPLGRQATPAEVARVVRFLASDDASYITGAVIPVDGGLGMGH</sequence>
<evidence type="ECO:0000259" key="3">
    <source>
        <dbReference type="SMART" id="SM00822"/>
    </source>
</evidence>
<dbReference type="InterPro" id="IPR057326">
    <property type="entry name" value="KR_dom"/>
</dbReference>
<dbReference type="Pfam" id="PF13561">
    <property type="entry name" value="adh_short_C2"/>
    <property type="match status" value="1"/>
</dbReference>
<keyword evidence="5" id="KW-1185">Reference proteome</keyword>
<dbReference type="CDD" id="cd05333">
    <property type="entry name" value="BKR_SDR_c"/>
    <property type="match status" value="1"/>
</dbReference>
<reference evidence="4" key="1">
    <citation type="submission" date="2022-11" db="EMBL/GenBank/DDBJ databases">
        <title>Nonomuraea corallina sp. nov., a new species of the genus Nonomuraea isolated from sea side sediment in Thai sea.</title>
        <authorList>
            <person name="Ngamcharungchit C."/>
            <person name="Matsumoto A."/>
            <person name="Suriyachadkun C."/>
            <person name="Panbangred W."/>
            <person name="Inahashi Y."/>
            <person name="Intra B."/>
        </authorList>
    </citation>
    <scope>NUCLEOTIDE SEQUENCE</scope>
    <source>
        <strain evidence="4">MCN248</strain>
    </source>
</reference>
<name>A0ABT4SID6_9ACTN</name>
<feature type="domain" description="Ketoreductase" evidence="3">
    <location>
        <begin position="3"/>
        <end position="171"/>
    </location>
</feature>
<dbReference type="InterPro" id="IPR002347">
    <property type="entry name" value="SDR_fam"/>
</dbReference>
<evidence type="ECO:0000256" key="2">
    <source>
        <dbReference type="ARBA" id="ARBA00023002"/>
    </source>
</evidence>
<dbReference type="Gene3D" id="3.40.50.720">
    <property type="entry name" value="NAD(P)-binding Rossmann-like Domain"/>
    <property type="match status" value="1"/>
</dbReference>
<evidence type="ECO:0000313" key="4">
    <source>
        <dbReference type="EMBL" id="MDA0636750.1"/>
    </source>
</evidence>
<dbReference type="SMART" id="SM00822">
    <property type="entry name" value="PKS_KR"/>
    <property type="match status" value="1"/>
</dbReference>
<accession>A0ABT4SID6</accession>
<dbReference type="Proteomes" id="UP001144036">
    <property type="component" value="Unassembled WGS sequence"/>
</dbReference>
<dbReference type="PANTHER" id="PTHR42760">
    <property type="entry name" value="SHORT-CHAIN DEHYDROGENASES/REDUCTASES FAMILY MEMBER"/>
    <property type="match status" value="1"/>
</dbReference>
<dbReference type="PRINTS" id="PR00081">
    <property type="entry name" value="GDHRDH"/>
</dbReference>
<evidence type="ECO:0000313" key="5">
    <source>
        <dbReference type="Proteomes" id="UP001144036"/>
    </source>
</evidence>
<keyword evidence="2" id="KW-0560">Oxidoreductase</keyword>
<organism evidence="4 5">
    <name type="scientific">Nonomuraea corallina</name>
    <dbReference type="NCBI Taxonomy" id="2989783"/>
    <lineage>
        <taxon>Bacteria</taxon>
        <taxon>Bacillati</taxon>
        <taxon>Actinomycetota</taxon>
        <taxon>Actinomycetes</taxon>
        <taxon>Streptosporangiales</taxon>
        <taxon>Streptosporangiaceae</taxon>
        <taxon>Nonomuraea</taxon>
    </lineage>
</organism>
<dbReference type="NCBIfam" id="NF009466">
    <property type="entry name" value="PRK12826.1-2"/>
    <property type="match status" value="1"/>
</dbReference>
<dbReference type="EMBL" id="JAPNNL010000121">
    <property type="protein sequence ID" value="MDA0636750.1"/>
    <property type="molecule type" value="Genomic_DNA"/>
</dbReference>
<proteinExistence type="inferred from homology"/>
<dbReference type="PROSITE" id="PS00061">
    <property type="entry name" value="ADH_SHORT"/>
    <property type="match status" value="1"/>
</dbReference>
<gene>
    <name evidence="4" type="ORF">OUY22_25355</name>
</gene>
<comment type="caution">
    <text evidence="4">The sequence shown here is derived from an EMBL/GenBank/DDBJ whole genome shotgun (WGS) entry which is preliminary data.</text>
</comment>
<dbReference type="SUPFAM" id="SSF51735">
    <property type="entry name" value="NAD(P)-binding Rossmann-fold domains"/>
    <property type="match status" value="1"/>
</dbReference>
<comment type="similarity">
    <text evidence="1">Belongs to the short-chain dehydrogenases/reductases (SDR) family.</text>
</comment>
<dbReference type="InterPro" id="IPR020904">
    <property type="entry name" value="Sc_DH/Rdtase_CS"/>
</dbReference>
<dbReference type="PANTHER" id="PTHR42760:SF133">
    <property type="entry name" value="3-OXOACYL-[ACYL-CARRIER-PROTEIN] REDUCTASE"/>
    <property type="match status" value="1"/>
</dbReference>
<dbReference type="InterPro" id="IPR036291">
    <property type="entry name" value="NAD(P)-bd_dom_sf"/>
</dbReference>
<protein>
    <submittedName>
        <fullName evidence="4">Beta-ketoacyl-ACP reductase</fullName>
    </submittedName>
</protein>
<evidence type="ECO:0000256" key="1">
    <source>
        <dbReference type="ARBA" id="ARBA00006484"/>
    </source>
</evidence>
<dbReference type="RefSeq" id="WP_270157644.1">
    <property type="nucleotide sequence ID" value="NZ_JAPNNL010000121.1"/>
</dbReference>
<dbReference type="PRINTS" id="PR00080">
    <property type="entry name" value="SDRFAMILY"/>
</dbReference>